<evidence type="ECO:0000256" key="2">
    <source>
        <dbReference type="ARBA" id="ARBA00006824"/>
    </source>
</evidence>
<evidence type="ECO:0000256" key="4">
    <source>
        <dbReference type="ARBA" id="ARBA00022989"/>
    </source>
</evidence>
<reference evidence="8" key="2">
    <citation type="submission" date="2024-10" db="UniProtKB">
        <authorList>
            <consortium name="EnsemblProtists"/>
        </authorList>
    </citation>
    <scope>IDENTIFICATION</scope>
</reference>
<feature type="transmembrane region" description="Helical" evidence="6">
    <location>
        <begin position="99"/>
        <end position="123"/>
    </location>
</feature>
<reference evidence="9" key="1">
    <citation type="journal article" date="2013" name="Nature">
        <title>Pan genome of the phytoplankton Emiliania underpins its global distribution.</title>
        <authorList>
            <person name="Read B.A."/>
            <person name="Kegel J."/>
            <person name="Klute M.J."/>
            <person name="Kuo A."/>
            <person name="Lefebvre S.C."/>
            <person name="Maumus F."/>
            <person name="Mayer C."/>
            <person name="Miller J."/>
            <person name="Monier A."/>
            <person name="Salamov A."/>
            <person name="Young J."/>
            <person name="Aguilar M."/>
            <person name="Claverie J.M."/>
            <person name="Frickenhaus S."/>
            <person name="Gonzalez K."/>
            <person name="Herman E.K."/>
            <person name="Lin Y.C."/>
            <person name="Napier J."/>
            <person name="Ogata H."/>
            <person name="Sarno A.F."/>
            <person name="Shmutz J."/>
            <person name="Schroeder D."/>
            <person name="de Vargas C."/>
            <person name="Verret F."/>
            <person name="von Dassow P."/>
            <person name="Valentin K."/>
            <person name="Van de Peer Y."/>
            <person name="Wheeler G."/>
            <person name="Dacks J.B."/>
            <person name="Delwiche C.F."/>
            <person name="Dyhrman S.T."/>
            <person name="Glockner G."/>
            <person name="John U."/>
            <person name="Richards T."/>
            <person name="Worden A.Z."/>
            <person name="Zhang X."/>
            <person name="Grigoriev I.V."/>
            <person name="Allen A.E."/>
            <person name="Bidle K."/>
            <person name="Borodovsky M."/>
            <person name="Bowler C."/>
            <person name="Brownlee C."/>
            <person name="Cock J.M."/>
            <person name="Elias M."/>
            <person name="Gladyshev V.N."/>
            <person name="Groth M."/>
            <person name="Guda C."/>
            <person name="Hadaegh A."/>
            <person name="Iglesias-Rodriguez M.D."/>
            <person name="Jenkins J."/>
            <person name="Jones B.M."/>
            <person name="Lawson T."/>
            <person name="Leese F."/>
            <person name="Lindquist E."/>
            <person name="Lobanov A."/>
            <person name="Lomsadze A."/>
            <person name="Malik S.B."/>
            <person name="Marsh M.E."/>
            <person name="Mackinder L."/>
            <person name="Mock T."/>
            <person name="Mueller-Roeber B."/>
            <person name="Pagarete A."/>
            <person name="Parker M."/>
            <person name="Probert I."/>
            <person name="Quesneville H."/>
            <person name="Raines C."/>
            <person name="Rensing S.A."/>
            <person name="Riano-Pachon D.M."/>
            <person name="Richier S."/>
            <person name="Rokitta S."/>
            <person name="Shiraiwa Y."/>
            <person name="Soanes D.M."/>
            <person name="van der Giezen M."/>
            <person name="Wahlund T.M."/>
            <person name="Williams B."/>
            <person name="Wilson W."/>
            <person name="Wolfe G."/>
            <person name="Wurch L.L."/>
        </authorList>
    </citation>
    <scope>NUCLEOTIDE SEQUENCE</scope>
</reference>
<feature type="transmembrane region" description="Helical" evidence="6">
    <location>
        <begin position="129"/>
        <end position="149"/>
    </location>
</feature>
<keyword evidence="9" id="KW-1185">Reference proteome</keyword>
<feature type="compositionally biased region" description="Low complexity" evidence="7">
    <location>
        <begin position="1"/>
        <end position="16"/>
    </location>
</feature>
<dbReference type="GO" id="GO:0005737">
    <property type="term" value="C:cytoplasm"/>
    <property type="evidence" value="ECO:0007669"/>
    <property type="project" value="TreeGrafter"/>
</dbReference>
<evidence type="ECO:0000256" key="6">
    <source>
        <dbReference type="RuleBase" id="RU363053"/>
    </source>
</evidence>
<protein>
    <submittedName>
        <fullName evidence="8">Uncharacterized protein</fullName>
    </submittedName>
</protein>
<keyword evidence="4 6" id="KW-1133">Transmembrane helix</keyword>
<dbReference type="HOGENOM" id="CLU_1071311_0_0_1"/>
<dbReference type="PaxDb" id="2903-EOD04161"/>
<evidence type="ECO:0000256" key="1">
    <source>
        <dbReference type="ARBA" id="ARBA00004141"/>
    </source>
</evidence>
<dbReference type="PANTHER" id="PTHR11266">
    <property type="entry name" value="PEROXISOMAL MEMBRANE PROTEIN 2, PXMP2 MPV17"/>
    <property type="match status" value="1"/>
</dbReference>
<organism evidence="8 9">
    <name type="scientific">Emiliania huxleyi (strain CCMP1516)</name>
    <dbReference type="NCBI Taxonomy" id="280463"/>
    <lineage>
        <taxon>Eukaryota</taxon>
        <taxon>Haptista</taxon>
        <taxon>Haptophyta</taxon>
        <taxon>Prymnesiophyceae</taxon>
        <taxon>Isochrysidales</taxon>
        <taxon>Noelaerhabdaceae</taxon>
        <taxon>Emiliania</taxon>
    </lineage>
</organism>
<dbReference type="RefSeq" id="XP_005756590.1">
    <property type="nucleotide sequence ID" value="XM_005756533.1"/>
</dbReference>
<accession>A0A0D3HYS6</accession>
<dbReference type="Proteomes" id="UP000013827">
    <property type="component" value="Unassembled WGS sequence"/>
</dbReference>
<proteinExistence type="inferred from homology"/>
<evidence type="ECO:0000313" key="8">
    <source>
        <dbReference type="EnsemblProtists" id="EOD04161"/>
    </source>
</evidence>
<feature type="region of interest" description="Disordered" evidence="7">
    <location>
        <begin position="1"/>
        <end position="62"/>
    </location>
</feature>
<name>A0A0D3HYS6_EMIH1</name>
<evidence type="ECO:0000256" key="3">
    <source>
        <dbReference type="ARBA" id="ARBA00022692"/>
    </source>
</evidence>
<dbReference type="EnsemblProtists" id="EOD04161">
    <property type="protein sequence ID" value="EOD04161"/>
    <property type="gene ID" value="EMIHUDRAFT_460274"/>
</dbReference>
<dbReference type="AlphaFoldDB" id="A0A0D3HYS6"/>
<dbReference type="KEGG" id="ehx:EMIHUDRAFT_460274"/>
<comment type="subcellular location">
    <subcellularLocation>
        <location evidence="1">Membrane</location>
        <topology evidence="1">Multi-pass membrane protein</topology>
    </subcellularLocation>
</comment>
<dbReference type="InterPro" id="IPR007248">
    <property type="entry name" value="Mpv17_PMP22"/>
</dbReference>
<keyword evidence="3 6" id="KW-0812">Transmembrane</keyword>
<dbReference type="GO" id="GO:0016020">
    <property type="term" value="C:membrane"/>
    <property type="evidence" value="ECO:0007669"/>
    <property type="project" value="UniProtKB-SubCell"/>
</dbReference>
<feature type="transmembrane region" description="Helical" evidence="6">
    <location>
        <begin position="170"/>
        <end position="189"/>
    </location>
</feature>
<comment type="similarity">
    <text evidence="2 6">Belongs to the peroxisomal membrane protein PXMP2/4 family.</text>
</comment>
<evidence type="ECO:0000256" key="5">
    <source>
        <dbReference type="ARBA" id="ARBA00023136"/>
    </source>
</evidence>
<dbReference type="GeneID" id="17250308"/>
<evidence type="ECO:0000256" key="7">
    <source>
        <dbReference type="SAM" id="MobiDB-lite"/>
    </source>
</evidence>
<keyword evidence="5 6" id="KW-0472">Membrane</keyword>
<evidence type="ECO:0000313" key="9">
    <source>
        <dbReference type="Proteomes" id="UP000013827"/>
    </source>
</evidence>
<feature type="transmembrane region" description="Helical" evidence="6">
    <location>
        <begin position="239"/>
        <end position="258"/>
    </location>
</feature>
<sequence>MPRASKSPARSRSPASDKPLAMRRTPRKAAPPARLGDGDNWGSSPASKWAPPPEPTPTKPAERGKALFDAEDSTAKNKKKAKAGGVLQWYRSRREAKPWVYGLLEGAAFAAAGELVATCIIKQQSADPMRLLFFAGWGAVVAFCVAPWLKLLSSLTLSRPSRLLDSMGKAVLNQLTMTPLLTLVFVAAWEVMLKKTPVPELATRGVGPISEPFTDRYKRTAVFWLTADFVNLLLVPNNYRFLVALAMGAIWAVLSSLMTA</sequence>